<sequence>MRPAPSLALTFEAATSPGSKAWLRLSLAPGRPARRVPELPVPAFRFAREGDKRFQGTCYSPVVWVSHFATVRSRPGTASPPVSSSSRARGRGTLPATRKGPVSQEATQPPLPLLWLRLCRSFGPLHHPAPSARRGLRAVGVPGCHFFVSCDTSSVTEAPAAWRPGAEEGEASPQRGVTSVSGRLSSAGPPTPRPPDPGPGLGFGECACLPLPVCARARAPIGAGPCARTRLSVCARLCLCVRARLPVRVRAPAPAGGPPPPASVSDPRSLPHPFPSPSRSPAAPHCPPHSSQRGFVLSPPHPFSSTPSSLTSSPPPGLHARLALPAPRSHPSFLGLSPPPPRSIPPARPLARSPHSGPPCSCLSSRPLSPLPLPALLPVLPRLGLLVAALAELSLLLCRCPRSSPSPSALPALRLCLLTPSGLAAPGSLLRSAPSPALPDRLLPPPVFSHAFPSTADSLPSPLSLLLLPQTSFSPPPSPLSASLSGPPPSLSSRSPFLVPLLISCVSPCAFSSLLSSWLPSPAGFHPFSPHPFNLAPSFLLSLSPPRLLPSHWPPFL</sequence>
<feature type="compositionally biased region" description="Low complexity" evidence="1">
    <location>
        <begin position="75"/>
        <end position="93"/>
    </location>
</feature>
<feature type="compositionally biased region" description="Pro residues" evidence="1">
    <location>
        <begin position="189"/>
        <end position="198"/>
    </location>
</feature>
<dbReference type="Proteomes" id="UP001165780">
    <property type="component" value="Unplaced"/>
</dbReference>
<feature type="compositionally biased region" description="Polar residues" evidence="1">
    <location>
        <begin position="175"/>
        <end position="184"/>
    </location>
</feature>
<feature type="compositionally biased region" description="Low complexity" evidence="1">
    <location>
        <begin position="279"/>
        <end position="291"/>
    </location>
</feature>
<evidence type="ECO:0000256" key="1">
    <source>
        <dbReference type="SAM" id="MobiDB-lite"/>
    </source>
</evidence>
<feature type="region of interest" description="Disordered" evidence="1">
    <location>
        <begin position="159"/>
        <end position="198"/>
    </location>
</feature>
<proteinExistence type="predicted"/>
<feature type="region of interest" description="Disordered" evidence="1">
    <location>
        <begin position="73"/>
        <end position="107"/>
    </location>
</feature>
<feature type="region of interest" description="Disordered" evidence="1">
    <location>
        <begin position="250"/>
        <end position="361"/>
    </location>
</feature>
<accession>A0A9W2VVN1</accession>
<evidence type="ECO:0000313" key="3">
    <source>
        <dbReference type="RefSeq" id="XP_053762433.1"/>
    </source>
</evidence>
<keyword evidence="2" id="KW-1185">Reference proteome</keyword>
<dbReference type="GeneID" id="109253010"/>
<name>A0A9W2VVN1_PANPR</name>
<dbReference type="AlphaFoldDB" id="A0A9W2VVN1"/>
<reference evidence="3" key="1">
    <citation type="submission" date="2025-08" db="UniProtKB">
        <authorList>
            <consortium name="RefSeq"/>
        </authorList>
    </citation>
    <scope>IDENTIFICATION</scope>
    <source>
        <tissue evidence="3">Whole blood</tissue>
    </source>
</reference>
<feature type="compositionally biased region" description="Low complexity" evidence="1">
    <location>
        <begin position="349"/>
        <end position="361"/>
    </location>
</feature>
<feature type="compositionally biased region" description="Low complexity" evidence="1">
    <location>
        <begin position="303"/>
        <end position="312"/>
    </location>
</feature>
<organism evidence="2 3">
    <name type="scientific">Panthera pardus</name>
    <name type="common">Leopard</name>
    <name type="synonym">Felis pardus</name>
    <dbReference type="NCBI Taxonomy" id="9691"/>
    <lineage>
        <taxon>Eukaryota</taxon>
        <taxon>Metazoa</taxon>
        <taxon>Chordata</taxon>
        <taxon>Craniata</taxon>
        <taxon>Vertebrata</taxon>
        <taxon>Euteleostomi</taxon>
        <taxon>Mammalia</taxon>
        <taxon>Eutheria</taxon>
        <taxon>Laurasiatheria</taxon>
        <taxon>Carnivora</taxon>
        <taxon>Feliformia</taxon>
        <taxon>Felidae</taxon>
        <taxon>Pantherinae</taxon>
        <taxon>Panthera</taxon>
    </lineage>
</organism>
<evidence type="ECO:0000313" key="2">
    <source>
        <dbReference type="Proteomes" id="UP001165780"/>
    </source>
</evidence>
<protein>
    <submittedName>
        <fullName evidence="3">Protein enabled homolog</fullName>
    </submittedName>
</protein>
<dbReference type="RefSeq" id="XP_053762433.1">
    <property type="nucleotide sequence ID" value="XM_053906458.1"/>
</dbReference>
<gene>
    <name evidence="3" type="primary">LOC109253010</name>
</gene>
<feature type="compositionally biased region" description="Pro residues" evidence="1">
    <location>
        <begin position="337"/>
        <end position="348"/>
    </location>
</feature>